<name>A0A9P6EM13_9AGAR</name>
<sequence>MVLVTTLSLIIGAFNLSIGFYHNLQIFVLFRGRGDPKEAFANISDWINVAYTVTTLLQVLLGDAILIYRC</sequence>
<feature type="transmembrane region" description="Helical" evidence="1">
    <location>
        <begin position="43"/>
        <end position="68"/>
    </location>
</feature>
<reference evidence="2" key="1">
    <citation type="submission" date="2020-11" db="EMBL/GenBank/DDBJ databases">
        <authorList>
            <consortium name="DOE Joint Genome Institute"/>
            <person name="Ahrendt S."/>
            <person name="Riley R."/>
            <person name="Andreopoulos W."/>
            <person name="Labutti K."/>
            <person name="Pangilinan J."/>
            <person name="Ruiz-Duenas F.J."/>
            <person name="Barrasa J.M."/>
            <person name="Sanchez-Garcia M."/>
            <person name="Camarero S."/>
            <person name="Miyauchi S."/>
            <person name="Serrano A."/>
            <person name="Linde D."/>
            <person name="Babiker R."/>
            <person name="Drula E."/>
            <person name="Ayuso-Fernandez I."/>
            <person name="Pacheco R."/>
            <person name="Padilla G."/>
            <person name="Ferreira P."/>
            <person name="Barriuso J."/>
            <person name="Kellner H."/>
            <person name="Castanera R."/>
            <person name="Alfaro M."/>
            <person name="Ramirez L."/>
            <person name="Pisabarro A.G."/>
            <person name="Kuo A."/>
            <person name="Tritt A."/>
            <person name="Lipzen A."/>
            <person name="He G."/>
            <person name="Yan M."/>
            <person name="Ng V."/>
            <person name="Cullen D."/>
            <person name="Martin F."/>
            <person name="Rosso M.-N."/>
            <person name="Henrissat B."/>
            <person name="Hibbett D."/>
            <person name="Martinez A.T."/>
            <person name="Grigoriev I.V."/>
        </authorList>
    </citation>
    <scope>NUCLEOTIDE SEQUENCE</scope>
    <source>
        <strain evidence="2">CBS 506.95</strain>
    </source>
</reference>
<keyword evidence="1" id="KW-0472">Membrane</keyword>
<dbReference type="Proteomes" id="UP000807306">
    <property type="component" value="Unassembled WGS sequence"/>
</dbReference>
<dbReference type="AlphaFoldDB" id="A0A9P6EM13"/>
<gene>
    <name evidence="2" type="ORF">CPB83DRAFT_848946</name>
</gene>
<keyword evidence="1" id="KW-1133">Transmembrane helix</keyword>
<comment type="caution">
    <text evidence="2">The sequence shown here is derived from an EMBL/GenBank/DDBJ whole genome shotgun (WGS) entry which is preliminary data.</text>
</comment>
<evidence type="ECO:0000313" key="2">
    <source>
        <dbReference type="EMBL" id="KAF9531389.1"/>
    </source>
</evidence>
<accession>A0A9P6EM13</accession>
<evidence type="ECO:0000256" key="1">
    <source>
        <dbReference type="SAM" id="Phobius"/>
    </source>
</evidence>
<protein>
    <submittedName>
        <fullName evidence="2">Uncharacterized protein</fullName>
    </submittedName>
</protein>
<proteinExistence type="predicted"/>
<keyword evidence="1" id="KW-0812">Transmembrane</keyword>
<keyword evidence="3" id="KW-1185">Reference proteome</keyword>
<organism evidence="2 3">
    <name type="scientific">Crepidotus variabilis</name>
    <dbReference type="NCBI Taxonomy" id="179855"/>
    <lineage>
        <taxon>Eukaryota</taxon>
        <taxon>Fungi</taxon>
        <taxon>Dikarya</taxon>
        <taxon>Basidiomycota</taxon>
        <taxon>Agaricomycotina</taxon>
        <taxon>Agaricomycetes</taxon>
        <taxon>Agaricomycetidae</taxon>
        <taxon>Agaricales</taxon>
        <taxon>Agaricineae</taxon>
        <taxon>Crepidotaceae</taxon>
        <taxon>Crepidotus</taxon>
    </lineage>
</organism>
<evidence type="ECO:0000313" key="3">
    <source>
        <dbReference type="Proteomes" id="UP000807306"/>
    </source>
</evidence>
<dbReference type="OrthoDB" id="3357408at2759"/>
<dbReference type="EMBL" id="MU157835">
    <property type="protein sequence ID" value="KAF9531389.1"/>
    <property type="molecule type" value="Genomic_DNA"/>
</dbReference>